<dbReference type="EMBL" id="JAOL01000189">
    <property type="protein sequence ID" value="EUA85694.1"/>
    <property type="molecule type" value="Genomic_DNA"/>
</dbReference>
<dbReference type="PANTHER" id="PTHR43352:SF1">
    <property type="entry name" value="ANTHRANILATE--COA LIGASE"/>
    <property type="match status" value="1"/>
</dbReference>
<evidence type="ECO:0000259" key="2">
    <source>
        <dbReference type="Pfam" id="PF13193"/>
    </source>
</evidence>
<keyword evidence="4" id="KW-1185">Reference proteome</keyword>
<gene>
    <name evidence="3" type="ORF">I551_7871</name>
</gene>
<reference evidence="3 4" key="1">
    <citation type="submission" date="2014-01" db="EMBL/GenBank/DDBJ databases">
        <authorList>
            <person name="Dobos K."/>
            <person name="Lenaerts A."/>
            <person name="Ordway D."/>
            <person name="DeGroote M.A."/>
            <person name="Parker T."/>
            <person name="Sizemore C."/>
            <person name="Tallon L.J."/>
            <person name="Sadzewicz L.K."/>
            <person name="Sengamalay N."/>
            <person name="Fraser C.M."/>
            <person name="Hine E."/>
            <person name="Shefchek K.A."/>
            <person name="Das S.P."/>
            <person name="Tettelin H."/>
        </authorList>
    </citation>
    <scope>NUCLEOTIDE SEQUENCE [LARGE SCALE GENOMIC DNA]</scope>
    <source>
        <strain evidence="3 4">Harvey</strain>
    </source>
</reference>
<accession>A0ABN0QM42</accession>
<feature type="domain" description="AMP-binding enzyme C-terminal" evidence="2">
    <location>
        <begin position="38"/>
        <end position="112"/>
    </location>
</feature>
<dbReference type="InterPro" id="IPR045851">
    <property type="entry name" value="AMP-bd_C_sf"/>
</dbReference>
<name>A0ABN0QM42_MYCUL</name>
<dbReference type="Gene3D" id="3.30.300.30">
    <property type="match status" value="1"/>
</dbReference>
<dbReference type="Pfam" id="PF13193">
    <property type="entry name" value="AMP-binding_C"/>
    <property type="match status" value="1"/>
</dbReference>
<evidence type="ECO:0000256" key="1">
    <source>
        <dbReference type="ARBA" id="ARBA00022598"/>
    </source>
</evidence>
<dbReference type="InterPro" id="IPR042099">
    <property type="entry name" value="ANL_N_sf"/>
</dbReference>
<dbReference type="InterPro" id="IPR025110">
    <property type="entry name" value="AMP-bd_C"/>
</dbReference>
<organism evidence="3 4">
    <name type="scientific">Mycobacterium ulcerans str. Harvey</name>
    <dbReference type="NCBI Taxonomy" id="1299332"/>
    <lineage>
        <taxon>Bacteria</taxon>
        <taxon>Bacillati</taxon>
        <taxon>Actinomycetota</taxon>
        <taxon>Actinomycetes</taxon>
        <taxon>Mycobacteriales</taxon>
        <taxon>Mycobacteriaceae</taxon>
        <taxon>Mycobacterium</taxon>
        <taxon>Mycobacterium ulcerans group</taxon>
    </lineage>
</organism>
<proteinExistence type="predicted"/>
<keyword evidence="1" id="KW-0436">Ligase</keyword>
<dbReference type="SUPFAM" id="SSF56801">
    <property type="entry name" value="Acetyl-CoA synthetase-like"/>
    <property type="match status" value="1"/>
</dbReference>
<evidence type="ECO:0000313" key="3">
    <source>
        <dbReference type="EMBL" id="EUA85694.1"/>
    </source>
</evidence>
<protein>
    <submittedName>
        <fullName evidence="3">AMP-binding enzyme family protein</fullName>
    </submittedName>
</protein>
<dbReference type="CDD" id="cd04433">
    <property type="entry name" value="AFD_class_I"/>
    <property type="match status" value="1"/>
</dbReference>
<comment type="caution">
    <text evidence="3">The sequence shown here is derived from an EMBL/GenBank/DDBJ whole genome shotgun (WGS) entry which is preliminary data.</text>
</comment>
<dbReference type="Gene3D" id="3.40.50.12780">
    <property type="entry name" value="N-terminal domain of ligase-like"/>
    <property type="match status" value="1"/>
</dbReference>
<evidence type="ECO:0000313" key="4">
    <source>
        <dbReference type="Proteomes" id="UP000020681"/>
    </source>
</evidence>
<dbReference type="Proteomes" id="UP000020681">
    <property type="component" value="Unassembled WGS sequence"/>
</dbReference>
<sequence>MASTGDMGYLDESGRLYIVGREDDMIVSGGENVYPRSLENALASHPDVAENAVIGVADEQFGQRLAAFVVARPGCDIDADAIRDYLKGRVSRFEQPRDIYLVSSIPRNPAGKVLRKQLASYAEPEAQS</sequence>
<dbReference type="PANTHER" id="PTHR43352">
    <property type="entry name" value="ACETYL-COA SYNTHETASE"/>
    <property type="match status" value="1"/>
</dbReference>